<proteinExistence type="inferred from homology"/>
<keyword evidence="8" id="KW-0472">Membrane</keyword>
<dbReference type="Pfam" id="PF00106">
    <property type="entry name" value="adh_short"/>
    <property type="match status" value="1"/>
</dbReference>
<dbReference type="PANTHER" id="PTHR24322">
    <property type="entry name" value="PKSB"/>
    <property type="match status" value="1"/>
</dbReference>
<evidence type="ECO:0000256" key="2">
    <source>
        <dbReference type="ARBA" id="ARBA00006484"/>
    </source>
</evidence>
<dbReference type="PRINTS" id="PR00081">
    <property type="entry name" value="GDHRDH"/>
</dbReference>
<dbReference type="EMBL" id="CAJPEV010004729">
    <property type="protein sequence ID" value="CAG0902222.1"/>
    <property type="molecule type" value="Genomic_DNA"/>
</dbReference>
<sequence length="224" mass="24819">MIRSEGGTAHAYQVDLCNREEIYETAKRVEEEVGKVTILVNNAGVMTGKRFLDCSDDAIRRTINVNAIAHLWTTKAFLPGMLERGQGHVVTIASLAGFWGINRLVDYCVSKFAVIGFDEALRIELKTDGHEGIKTTVVCPCFMDTRMTQGVKSPMLPILKPEYAVDKIMSGVLADQEMVFIPGYASLFLLLKAILPTHGLFKLLEIFGAGDTMKEFTGRTKKEL</sequence>
<dbReference type="Gene3D" id="3.40.50.720">
    <property type="entry name" value="NAD(P)-binding Rossmann-like Domain"/>
    <property type="match status" value="1"/>
</dbReference>
<dbReference type="CDD" id="cd05339">
    <property type="entry name" value="17beta-HSDXI-like_SDR_c"/>
    <property type="match status" value="1"/>
</dbReference>
<dbReference type="FunFam" id="3.40.50.720:FF:000131">
    <property type="entry name" value="Short-chain dehydrogenase/reductase 3"/>
    <property type="match status" value="1"/>
</dbReference>
<evidence type="ECO:0000256" key="10">
    <source>
        <dbReference type="ARBA" id="ARBA00068717"/>
    </source>
</evidence>
<dbReference type="InterPro" id="IPR036291">
    <property type="entry name" value="NAD(P)-bd_dom_sf"/>
</dbReference>
<evidence type="ECO:0000256" key="8">
    <source>
        <dbReference type="ARBA" id="ARBA00023136"/>
    </source>
</evidence>
<gene>
    <name evidence="13" type="ORF">DSTB1V02_LOCUS12450</name>
</gene>
<dbReference type="Proteomes" id="UP000677054">
    <property type="component" value="Unassembled WGS sequence"/>
</dbReference>
<evidence type="ECO:0000256" key="4">
    <source>
        <dbReference type="ARBA" id="ARBA00022857"/>
    </source>
</evidence>
<organism evidence="13">
    <name type="scientific">Darwinula stevensoni</name>
    <dbReference type="NCBI Taxonomy" id="69355"/>
    <lineage>
        <taxon>Eukaryota</taxon>
        <taxon>Metazoa</taxon>
        <taxon>Ecdysozoa</taxon>
        <taxon>Arthropoda</taxon>
        <taxon>Crustacea</taxon>
        <taxon>Oligostraca</taxon>
        <taxon>Ostracoda</taxon>
        <taxon>Podocopa</taxon>
        <taxon>Podocopida</taxon>
        <taxon>Darwinulocopina</taxon>
        <taxon>Darwinuloidea</taxon>
        <taxon>Darwinulidae</taxon>
        <taxon>Darwinula</taxon>
    </lineage>
</organism>
<evidence type="ECO:0000256" key="6">
    <source>
        <dbReference type="ARBA" id="ARBA00023002"/>
    </source>
</evidence>
<keyword evidence="3" id="KW-0812">Transmembrane</keyword>
<evidence type="ECO:0000256" key="1">
    <source>
        <dbReference type="ARBA" id="ARBA00004141"/>
    </source>
</evidence>
<dbReference type="PANTHER" id="PTHR24322:SF748">
    <property type="entry name" value="FI23927P1-RELATED"/>
    <property type="match status" value="1"/>
</dbReference>
<dbReference type="GO" id="GO:0052650">
    <property type="term" value="F:all-trans-retinol dehydrogenase (NADP+) activity"/>
    <property type="evidence" value="ECO:0007669"/>
    <property type="project" value="UniProtKB-ARBA"/>
</dbReference>
<comment type="function">
    <text evidence="9">Catalyzes the reduction of all-trans-retinal to all-trans-retinol in the presence of NADPH.</text>
</comment>
<evidence type="ECO:0000256" key="12">
    <source>
        <dbReference type="RuleBase" id="RU000363"/>
    </source>
</evidence>
<name>A0A7R9AEC9_9CRUS</name>
<evidence type="ECO:0000256" key="9">
    <source>
        <dbReference type="ARBA" id="ARBA00059620"/>
    </source>
</evidence>
<dbReference type="SUPFAM" id="SSF51735">
    <property type="entry name" value="NAD(P)-binding Rossmann-fold domains"/>
    <property type="match status" value="1"/>
</dbReference>
<evidence type="ECO:0000256" key="7">
    <source>
        <dbReference type="ARBA" id="ARBA00023098"/>
    </source>
</evidence>
<dbReference type="PRINTS" id="PR00080">
    <property type="entry name" value="SDRFAMILY"/>
</dbReference>
<comment type="similarity">
    <text evidence="2 12">Belongs to the short-chain dehydrogenases/reductases (SDR) family.</text>
</comment>
<evidence type="ECO:0000313" key="14">
    <source>
        <dbReference type="Proteomes" id="UP000677054"/>
    </source>
</evidence>
<keyword evidence="6" id="KW-0560">Oxidoreductase</keyword>
<evidence type="ECO:0000313" key="13">
    <source>
        <dbReference type="EMBL" id="CAD7252694.1"/>
    </source>
</evidence>
<keyword evidence="14" id="KW-1185">Reference proteome</keyword>
<keyword evidence="5" id="KW-1133">Transmembrane helix</keyword>
<keyword evidence="4" id="KW-0521">NADP</keyword>
<dbReference type="EMBL" id="LR904246">
    <property type="protein sequence ID" value="CAD7252694.1"/>
    <property type="molecule type" value="Genomic_DNA"/>
</dbReference>
<reference evidence="13" key="1">
    <citation type="submission" date="2020-11" db="EMBL/GenBank/DDBJ databases">
        <authorList>
            <person name="Tran Van P."/>
        </authorList>
    </citation>
    <scope>NUCLEOTIDE SEQUENCE</scope>
</reference>
<dbReference type="OrthoDB" id="10253736at2759"/>
<accession>A0A7R9AEC9</accession>
<evidence type="ECO:0000256" key="5">
    <source>
        <dbReference type="ARBA" id="ARBA00022989"/>
    </source>
</evidence>
<dbReference type="AlphaFoldDB" id="A0A7R9AEC9"/>
<comment type="subcellular location">
    <subcellularLocation>
        <location evidence="1">Membrane</location>
        <topology evidence="1">Multi-pass membrane protein</topology>
    </subcellularLocation>
</comment>
<evidence type="ECO:0000256" key="11">
    <source>
        <dbReference type="ARBA" id="ARBA00082544"/>
    </source>
</evidence>
<dbReference type="InterPro" id="IPR002347">
    <property type="entry name" value="SDR_fam"/>
</dbReference>
<dbReference type="GO" id="GO:0005811">
    <property type="term" value="C:lipid droplet"/>
    <property type="evidence" value="ECO:0007669"/>
    <property type="project" value="TreeGrafter"/>
</dbReference>
<evidence type="ECO:0000256" key="3">
    <source>
        <dbReference type="ARBA" id="ARBA00022692"/>
    </source>
</evidence>
<protein>
    <recommendedName>
        <fullName evidence="10">Short-chain dehydrogenase/reductase 3</fullName>
    </recommendedName>
    <alternativeName>
        <fullName evidence="11">Retinal short-chain dehydrogenase/reductase 1</fullName>
    </alternativeName>
</protein>
<dbReference type="GO" id="GO:0016020">
    <property type="term" value="C:membrane"/>
    <property type="evidence" value="ECO:0007669"/>
    <property type="project" value="UniProtKB-SubCell"/>
</dbReference>
<keyword evidence="7" id="KW-0443">Lipid metabolism</keyword>